<name>A0A1R3HE47_9ROSI</name>
<keyword evidence="1" id="KW-0862">Zinc</keyword>
<dbReference type="STRING" id="93759.A0A1R3HE47"/>
<keyword evidence="1" id="KW-0479">Metal-binding</keyword>
<keyword evidence="1" id="KW-0863">Zinc-finger</keyword>
<evidence type="ECO:0000313" key="3">
    <source>
        <dbReference type="EMBL" id="OMO68596.1"/>
    </source>
</evidence>
<protein>
    <recommendedName>
        <fullName evidence="2">CCHC-type domain-containing protein</fullName>
    </recommendedName>
</protein>
<dbReference type="AlphaFoldDB" id="A0A1R3HE47"/>
<dbReference type="PROSITE" id="PS50158">
    <property type="entry name" value="ZF_CCHC"/>
    <property type="match status" value="1"/>
</dbReference>
<dbReference type="PANTHER" id="PTHR31286:SF178">
    <property type="entry name" value="DUF4283 DOMAIN-CONTAINING PROTEIN"/>
    <property type="match status" value="1"/>
</dbReference>
<dbReference type="Pfam" id="PF14392">
    <property type="entry name" value="zf-CCHC_4"/>
    <property type="match status" value="1"/>
</dbReference>
<dbReference type="OrthoDB" id="1057861at2759"/>
<sequence>MEDIVVDLDVVSDPESEKAGWSVLGKILAEKSLNRGVVKAILRNLWPKKEVPIIGDVGSNLVNLIFTSEEVMNRALSENPWLVMGYCLNLKFWPPDKSMREVDLDSIAFWVQIHSLPREMMVKSNAMKIGSLLGNVLEIEEPRGRFGINRSFLRVRVELKAKKALVPGVWVNRQGGDRAWAEFKYEKLSDFCFNCGRLGHSCKFCQEVVAATQKFGPFMRAPMAKQLLSPGKQRSFSWDDGKKPWEGDWRSQKVARGIVFDSAREQARGVGEGRGNTLVAHVTTPGFASASLGGAVGDTDLPAQQVELGDFCVDKTVTMDVSRRSHVLDLGRKGKGPLSSGSISDTLSEPPYYSVSGQPNVSNVSSIGLVQSQSRALVLTGPSQPECDIVFSAEPSQLSSESSIIPVFQTEEIQERAVPELEYPVEPGVPELDYPEIPEVYEPEIPEIFEAGSQEVVQQRKFPNMSPVKMIRTVMNLSNVFRTLQLKRSVGDEIELKGHKKKQRVIGLLDFDRRESDFQGISVIDHLNKEDSCLDLGRCVPQTRRKYKRKANVKGRGKRVPSTVVIREMDDLFELMASIYGGQNVYKRRMLAAEVME</sequence>
<evidence type="ECO:0000313" key="4">
    <source>
        <dbReference type="Proteomes" id="UP000187203"/>
    </source>
</evidence>
<dbReference type="InterPro" id="IPR025836">
    <property type="entry name" value="Zn_knuckle_CX2CX4HX4C"/>
</dbReference>
<evidence type="ECO:0000256" key="1">
    <source>
        <dbReference type="PROSITE-ProRule" id="PRU00047"/>
    </source>
</evidence>
<dbReference type="InterPro" id="IPR040256">
    <property type="entry name" value="At4g02000-like"/>
</dbReference>
<accession>A0A1R3HE47</accession>
<organism evidence="3 4">
    <name type="scientific">Corchorus olitorius</name>
    <dbReference type="NCBI Taxonomy" id="93759"/>
    <lineage>
        <taxon>Eukaryota</taxon>
        <taxon>Viridiplantae</taxon>
        <taxon>Streptophyta</taxon>
        <taxon>Embryophyta</taxon>
        <taxon>Tracheophyta</taxon>
        <taxon>Spermatophyta</taxon>
        <taxon>Magnoliopsida</taxon>
        <taxon>eudicotyledons</taxon>
        <taxon>Gunneridae</taxon>
        <taxon>Pentapetalae</taxon>
        <taxon>rosids</taxon>
        <taxon>malvids</taxon>
        <taxon>Malvales</taxon>
        <taxon>Malvaceae</taxon>
        <taxon>Grewioideae</taxon>
        <taxon>Apeibeae</taxon>
        <taxon>Corchorus</taxon>
    </lineage>
</organism>
<dbReference type="EMBL" id="AWUE01020373">
    <property type="protein sequence ID" value="OMO68596.1"/>
    <property type="molecule type" value="Genomic_DNA"/>
</dbReference>
<reference evidence="4" key="1">
    <citation type="submission" date="2013-09" db="EMBL/GenBank/DDBJ databases">
        <title>Corchorus olitorius genome sequencing.</title>
        <authorList>
            <person name="Alam M."/>
            <person name="Haque M.S."/>
            <person name="Islam M.S."/>
            <person name="Emdad E.M."/>
            <person name="Islam M.M."/>
            <person name="Ahmed B."/>
            <person name="Halim A."/>
            <person name="Hossen Q.M.M."/>
            <person name="Hossain M.Z."/>
            <person name="Ahmed R."/>
            <person name="Khan M.M."/>
            <person name="Islam R."/>
            <person name="Rashid M.M."/>
            <person name="Khan S.A."/>
            <person name="Rahman M.S."/>
            <person name="Alam M."/>
            <person name="Yahiya A.S."/>
            <person name="Khan M.S."/>
            <person name="Azam M.S."/>
            <person name="Haque T."/>
            <person name="Lashkar M.Z.H."/>
            <person name="Akhand A.I."/>
            <person name="Morshed G."/>
            <person name="Roy S."/>
            <person name="Uddin K.S."/>
            <person name="Rabeya T."/>
            <person name="Hossain A.S."/>
            <person name="Chowdhury A."/>
            <person name="Snigdha A.R."/>
            <person name="Mortoza M.S."/>
            <person name="Matin S.A."/>
            <person name="Hoque S.M.E."/>
            <person name="Islam M.K."/>
            <person name="Roy D.K."/>
            <person name="Haider R."/>
            <person name="Moosa M.M."/>
            <person name="Elias S.M."/>
            <person name="Hasan A.M."/>
            <person name="Jahan S."/>
            <person name="Shafiuddin M."/>
            <person name="Mahmood N."/>
            <person name="Shommy N.S."/>
        </authorList>
    </citation>
    <scope>NUCLEOTIDE SEQUENCE [LARGE SCALE GENOMIC DNA]</scope>
    <source>
        <strain evidence="4">cv. O-4</strain>
    </source>
</reference>
<dbReference type="PANTHER" id="PTHR31286">
    <property type="entry name" value="GLYCINE-RICH CELL WALL STRUCTURAL PROTEIN 1.8-LIKE"/>
    <property type="match status" value="1"/>
</dbReference>
<evidence type="ECO:0000259" key="2">
    <source>
        <dbReference type="PROSITE" id="PS50158"/>
    </source>
</evidence>
<dbReference type="Proteomes" id="UP000187203">
    <property type="component" value="Unassembled WGS sequence"/>
</dbReference>
<feature type="domain" description="CCHC-type" evidence="2">
    <location>
        <begin position="192"/>
        <end position="207"/>
    </location>
</feature>
<dbReference type="InterPro" id="IPR001878">
    <property type="entry name" value="Znf_CCHC"/>
</dbReference>
<keyword evidence="4" id="KW-1185">Reference proteome</keyword>
<gene>
    <name evidence="3" type="ORF">COLO4_29560</name>
</gene>
<dbReference type="InterPro" id="IPR025558">
    <property type="entry name" value="DUF4283"/>
</dbReference>
<dbReference type="GO" id="GO:0008270">
    <property type="term" value="F:zinc ion binding"/>
    <property type="evidence" value="ECO:0007669"/>
    <property type="project" value="UniProtKB-KW"/>
</dbReference>
<dbReference type="GO" id="GO:0003676">
    <property type="term" value="F:nucleic acid binding"/>
    <property type="evidence" value="ECO:0007669"/>
    <property type="project" value="InterPro"/>
</dbReference>
<comment type="caution">
    <text evidence="3">The sequence shown here is derived from an EMBL/GenBank/DDBJ whole genome shotgun (WGS) entry which is preliminary data.</text>
</comment>
<proteinExistence type="predicted"/>
<dbReference type="Pfam" id="PF14111">
    <property type="entry name" value="DUF4283"/>
    <property type="match status" value="1"/>
</dbReference>